<feature type="compositionally biased region" description="Basic and acidic residues" evidence="1">
    <location>
        <begin position="213"/>
        <end position="230"/>
    </location>
</feature>
<dbReference type="PANTHER" id="PTHR35491:SF12">
    <property type="entry name" value="RRM DOMAIN-CONTAINING PROTEIN"/>
    <property type="match status" value="1"/>
</dbReference>
<name>A0A394D8I6_LUPAN</name>
<protein>
    <submittedName>
        <fullName evidence="2">Uncharacterized protein</fullName>
    </submittedName>
</protein>
<reference evidence="2 3" key="1">
    <citation type="journal article" date="2017" name="Plant Biotechnol. J.">
        <title>A comprehensive draft genome sequence for lupin (Lupinus angustifolius), an emerging health food: insights into plant-microbe interactions and legume evolution.</title>
        <authorList>
            <person name="Hane J.K."/>
            <person name="Ming Y."/>
            <person name="Kamphuis L.G."/>
            <person name="Nelson M.N."/>
            <person name="Garg G."/>
            <person name="Atkins C.A."/>
            <person name="Bayer P.E."/>
            <person name="Bravo A."/>
            <person name="Bringans S."/>
            <person name="Cannon S."/>
            <person name="Edwards D."/>
            <person name="Foley R."/>
            <person name="Gao L.L."/>
            <person name="Harrison M.J."/>
            <person name="Huang W."/>
            <person name="Hurgobin B."/>
            <person name="Li S."/>
            <person name="Liu C.W."/>
            <person name="McGrath A."/>
            <person name="Morahan G."/>
            <person name="Murray J."/>
            <person name="Weller J."/>
            <person name="Jian J."/>
            <person name="Singh K.B."/>
        </authorList>
    </citation>
    <scope>NUCLEOTIDE SEQUENCE [LARGE SCALE GENOMIC DNA]</scope>
    <source>
        <strain evidence="3">cv. Tanjil</strain>
        <tissue evidence="2">Whole plant</tissue>
    </source>
</reference>
<feature type="region of interest" description="Disordered" evidence="1">
    <location>
        <begin position="199"/>
        <end position="230"/>
    </location>
</feature>
<organism evidence="2 3">
    <name type="scientific">Lupinus angustifolius</name>
    <name type="common">Narrow-leaved blue lupine</name>
    <dbReference type="NCBI Taxonomy" id="3871"/>
    <lineage>
        <taxon>Eukaryota</taxon>
        <taxon>Viridiplantae</taxon>
        <taxon>Streptophyta</taxon>
        <taxon>Embryophyta</taxon>
        <taxon>Tracheophyta</taxon>
        <taxon>Spermatophyta</taxon>
        <taxon>Magnoliopsida</taxon>
        <taxon>eudicotyledons</taxon>
        <taxon>Gunneridae</taxon>
        <taxon>Pentapetalae</taxon>
        <taxon>rosids</taxon>
        <taxon>fabids</taxon>
        <taxon>Fabales</taxon>
        <taxon>Fabaceae</taxon>
        <taxon>Papilionoideae</taxon>
        <taxon>50 kb inversion clade</taxon>
        <taxon>genistoids sensu lato</taxon>
        <taxon>core genistoids</taxon>
        <taxon>Genisteae</taxon>
        <taxon>Lupinus</taxon>
    </lineage>
</organism>
<dbReference type="EMBL" id="MLAU01004038">
    <property type="protein sequence ID" value="OIW19910.1"/>
    <property type="molecule type" value="Genomic_DNA"/>
</dbReference>
<feature type="compositionally biased region" description="Polar residues" evidence="1">
    <location>
        <begin position="199"/>
        <end position="212"/>
    </location>
</feature>
<accession>A0A394D8I6</accession>
<dbReference type="Gramene" id="OIW19910">
    <property type="protein sequence ID" value="OIW19910"/>
    <property type="gene ID" value="TanjilG_28889"/>
</dbReference>
<dbReference type="Proteomes" id="UP000188354">
    <property type="component" value="Unassembled WGS sequence"/>
</dbReference>
<evidence type="ECO:0000313" key="3">
    <source>
        <dbReference type="Proteomes" id="UP000188354"/>
    </source>
</evidence>
<sequence>MLVSKSKFCVFALYCSDSRDRRKSKYLSYPYTDIGSRHDSLSDETEDIRTPCLSSKAKEASSTATKPLNGSSSFAKLGSKRFRRNWYRKFVSCSTISCSPEFINASSAELLSGLYSTAVDCTFPIENKRFGLVEWFFCRYRVSEFHDEAELATSLVNTEGGNTEKTLGIDLLDSKPVKKRKNNTAEKVARRKMKSLSGLSDVNISPSAGHSPNSDRKGKQKRNEEDVSSLHEDQYVGITLNGSSCKYSSVPEAPLILSHLSSEGKPKPKKIKKIEAVPEHPITQFASAYKSTNCGSLVIDLQLPSDIPERRNGKNKDELVSVFSNPELCVSHERLVENINNHSLLVSTTSEVGTVSVNETGLKNKMEQAAEVHLNAKLATDIPDLNGSVIAISPDEKSRQKRSLSACERHTKTINFNWMDDNGEALETCLLLQFSPGVYVPSKEDLLATFFHFGPLKASETKLFKDTDSAQVVFVRSEDAREAFRSLEQNKPFGANLVDYKLHHLSLTTPAERLGTSTQPTGFMPLPGKAPPPQEAFSTLKQNIVTSADAGVAFHSSEHNKPFGANTVVNKLHHPSVATPPAERFKIPIQRAAFMPLPGEAPPHGEAFCSLEQNKPFGALLADYKLHHPSAATPTTAQPTGFMPVPGEAPLPGRGVEQKKASGAILVNRKLHHPSAATSSEERFRTPTQLTEPGDAFCSVEQNISNSATNVNCALHHPSSATPPAERLMIPTLPTVFIPVLGEAPHPGEAFHSEDQNKANGATLINCKLHHPSASTPPPAEQIGKPAQPTGFNTFLAGEAPPPLHFIKQNLQMMTSMLKSSGNNLSPLMRAKLDSEIKNLMEKVSSRTPSSLPNSQQ</sequence>
<proteinExistence type="predicted"/>
<dbReference type="PANTHER" id="PTHR35491">
    <property type="entry name" value="OS12G0638500-LIKE PROTEIN"/>
    <property type="match status" value="1"/>
</dbReference>
<evidence type="ECO:0000313" key="2">
    <source>
        <dbReference type="EMBL" id="OIW19910.1"/>
    </source>
</evidence>
<gene>
    <name evidence="2" type="ORF">TanjilG_28889</name>
</gene>
<dbReference type="AlphaFoldDB" id="A0A394D8I6"/>
<evidence type="ECO:0000256" key="1">
    <source>
        <dbReference type="SAM" id="MobiDB-lite"/>
    </source>
</evidence>
<comment type="caution">
    <text evidence="2">The sequence shown here is derived from an EMBL/GenBank/DDBJ whole genome shotgun (WGS) entry which is preliminary data.</text>
</comment>
<dbReference type="STRING" id="3871.A0A394D8I6"/>
<keyword evidence="3" id="KW-1185">Reference proteome</keyword>